<feature type="coiled-coil region" evidence="1">
    <location>
        <begin position="133"/>
        <end position="196"/>
    </location>
</feature>
<feature type="compositionally biased region" description="Low complexity" evidence="2">
    <location>
        <begin position="110"/>
        <end position="119"/>
    </location>
</feature>
<feature type="region of interest" description="Disordered" evidence="2">
    <location>
        <begin position="85"/>
        <end position="125"/>
    </location>
</feature>
<evidence type="ECO:0000313" key="5">
    <source>
        <dbReference type="Proteomes" id="UP000054558"/>
    </source>
</evidence>
<evidence type="ECO:0000256" key="2">
    <source>
        <dbReference type="SAM" id="MobiDB-lite"/>
    </source>
</evidence>
<proteinExistence type="predicted"/>
<dbReference type="GO" id="GO:0003700">
    <property type="term" value="F:DNA-binding transcription factor activity"/>
    <property type="evidence" value="ECO:0007669"/>
    <property type="project" value="InterPro"/>
</dbReference>
<sequence length="459" mass="50533">MDSDADIELPADWQEGVATFLAAFAETEAPSLDQLLPSKPEPDGHPAFLPVPADTFAAAADGHFDAASLTLPAEVACPYLKTSSPTSSASMFGEGVATPSSLELPGDSGGSRTRTASSSLESDKMKGRINKAAALADVKKQKLREKNRRAQQTYRNKQKKVIQSISSSLEELNLRVQQLEQEKLDLETRNKMLRKVWRSTSELLSPPLDAEGKAMEGASDESGFEAVRHFYTLVLPEEAHKITTGYFSDITVDDFVRFWKVYTGKLRGFLEDGADDPESLAYRQLEELILAQRSHSLPFVPDDPRFAALATAAWGQIKEEATEVPTREYWAKVLRALGLSGEQQQAVLAIHCQLVARCEELLQERRDILASLQSSLPTYSKTLLENPGLVYASHEAKRLALNLEHEKRAVLACKRDFRCAILTPLQEARGIVASCPHAMDVRALCELVAEDEAGLEDHG</sequence>
<name>A0A1Y1IJD3_KLENI</name>
<accession>A0A1Y1IJD3</accession>
<protein>
    <recommendedName>
        <fullName evidence="3">BZIP domain-containing protein</fullName>
    </recommendedName>
</protein>
<gene>
    <name evidence="4" type="ORF">KFL_006170100</name>
</gene>
<organism evidence="4 5">
    <name type="scientific">Klebsormidium nitens</name>
    <name type="common">Green alga</name>
    <name type="synonym">Ulothrix nitens</name>
    <dbReference type="NCBI Taxonomy" id="105231"/>
    <lineage>
        <taxon>Eukaryota</taxon>
        <taxon>Viridiplantae</taxon>
        <taxon>Streptophyta</taxon>
        <taxon>Klebsormidiophyceae</taxon>
        <taxon>Klebsormidiales</taxon>
        <taxon>Klebsormidiaceae</taxon>
        <taxon>Klebsormidium</taxon>
    </lineage>
</organism>
<feature type="domain" description="BZIP" evidence="3">
    <location>
        <begin position="142"/>
        <end position="157"/>
    </location>
</feature>
<dbReference type="EMBL" id="DF237566">
    <property type="protein sequence ID" value="GAQ90242.1"/>
    <property type="molecule type" value="Genomic_DNA"/>
</dbReference>
<dbReference type="PROSITE" id="PS00036">
    <property type="entry name" value="BZIP_BASIC"/>
    <property type="match status" value="1"/>
</dbReference>
<dbReference type="OMA" id="CFFFGKV"/>
<keyword evidence="1" id="KW-0175">Coiled coil</keyword>
<dbReference type="CDD" id="cd14686">
    <property type="entry name" value="bZIP"/>
    <property type="match status" value="1"/>
</dbReference>
<dbReference type="AlphaFoldDB" id="A0A1Y1IJD3"/>
<evidence type="ECO:0000259" key="3">
    <source>
        <dbReference type="PROSITE" id="PS00036"/>
    </source>
</evidence>
<dbReference type="InterPro" id="IPR004827">
    <property type="entry name" value="bZIP"/>
</dbReference>
<dbReference type="Proteomes" id="UP000054558">
    <property type="component" value="Unassembled WGS sequence"/>
</dbReference>
<dbReference type="STRING" id="105231.A0A1Y1IJD3"/>
<reference evidence="4 5" key="1">
    <citation type="journal article" date="2014" name="Nat. Commun.">
        <title>Klebsormidium flaccidum genome reveals primary factors for plant terrestrial adaptation.</title>
        <authorList>
            <person name="Hori K."/>
            <person name="Maruyama F."/>
            <person name="Fujisawa T."/>
            <person name="Togashi T."/>
            <person name="Yamamoto N."/>
            <person name="Seo M."/>
            <person name="Sato S."/>
            <person name="Yamada T."/>
            <person name="Mori H."/>
            <person name="Tajima N."/>
            <person name="Moriyama T."/>
            <person name="Ikeuchi M."/>
            <person name="Watanabe M."/>
            <person name="Wada H."/>
            <person name="Kobayashi K."/>
            <person name="Saito M."/>
            <person name="Masuda T."/>
            <person name="Sasaki-Sekimoto Y."/>
            <person name="Mashiguchi K."/>
            <person name="Awai K."/>
            <person name="Shimojima M."/>
            <person name="Masuda S."/>
            <person name="Iwai M."/>
            <person name="Nobusawa T."/>
            <person name="Narise T."/>
            <person name="Kondo S."/>
            <person name="Saito H."/>
            <person name="Sato R."/>
            <person name="Murakawa M."/>
            <person name="Ihara Y."/>
            <person name="Oshima-Yamada Y."/>
            <person name="Ohtaka K."/>
            <person name="Satoh M."/>
            <person name="Sonobe K."/>
            <person name="Ishii M."/>
            <person name="Ohtani R."/>
            <person name="Kanamori-Sato M."/>
            <person name="Honoki R."/>
            <person name="Miyazaki D."/>
            <person name="Mochizuki H."/>
            <person name="Umetsu J."/>
            <person name="Higashi K."/>
            <person name="Shibata D."/>
            <person name="Kamiya Y."/>
            <person name="Sato N."/>
            <person name="Nakamura Y."/>
            <person name="Tabata S."/>
            <person name="Ida S."/>
            <person name="Kurokawa K."/>
            <person name="Ohta H."/>
        </authorList>
    </citation>
    <scope>NUCLEOTIDE SEQUENCE [LARGE SCALE GENOMIC DNA]</scope>
    <source>
        <strain evidence="4 5">NIES-2285</strain>
    </source>
</reference>
<evidence type="ECO:0000256" key="1">
    <source>
        <dbReference type="SAM" id="Coils"/>
    </source>
</evidence>
<keyword evidence="5" id="KW-1185">Reference proteome</keyword>
<evidence type="ECO:0000313" key="4">
    <source>
        <dbReference type="EMBL" id="GAQ90242.1"/>
    </source>
</evidence>